<reference evidence="1 2" key="1">
    <citation type="submission" date="2019-05" db="EMBL/GenBank/DDBJ databases">
        <title>Another draft genome of Portunus trituberculatus and its Hox gene families provides insights of decapod evolution.</title>
        <authorList>
            <person name="Jeong J.-H."/>
            <person name="Song I."/>
            <person name="Kim S."/>
            <person name="Choi T."/>
            <person name="Kim D."/>
            <person name="Ryu S."/>
            <person name="Kim W."/>
        </authorList>
    </citation>
    <scope>NUCLEOTIDE SEQUENCE [LARGE SCALE GENOMIC DNA]</scope>
    <source>
        <tissue evidence="1">Muscle</tissue>
    </source>
</reference>
<dbReference type="AlphaFoldDB" id="A0A5B7JVL5"/>
<dbReference type="Proteomes" id="UP000324222">
    <property type="component" value="Unassembled WGS sequence"/>
</dbReference>
<evidence type="ECO:0000313" key="2">
    <source>
        <dbReference type="Proteomes" id="UP000324222"/>
    </source>
</evidence>
<protein>
    <submittedName>
        <fullName evidence="1">Uncharacterized protein</fullName>
    </submittedName>
</protein>
<sequence>MMFFRPLFRTAIFHYDVPIFPDVPGAAQGIMKAWRGINTPSSQPAALQCEA</sequence>
<dbReference type="EMBL" id="VSRR010108957">
    <property type="protein sequence ID" value="MPC97197.1"/>
    <property type="molecule type" value="Genomic_DNA"/>
</dbReference>
<gene>
    <name evidence="1" type="ORF">E2C01_092498</name>
</gene>
<comment type="caution">
    <text evidence="1">The sequence shown here is derived from an EMBL/GenBank/DDBJ whole genome shotgun (WGS) entry which is preliminary data.</text>
</comment>
<accession>A0A5B7JVL5</accession>
<evidence type="ECO:0000313" key="1">
    <source>
        <dbReference type="EMBL" id="MPC97197.1"/>
    </source>
</evidence>
<keyword evidence="2" id="KW-1185">Reference proteome</keyword>
<organism evidence="1 2">
    <name type="scientific">Portunus trituberculatus</name>
    <name type="common">Swimming crab</name>
    <name type="synonym">Neptunus trituberculatus</name>
    <dbReference type="NCBI Taxonomy" id="210409"/>
    <lineage>
        <taxon>Eukaryota</taxon>
        <taxon>Metazoa</taxon>
        <taxon>Ecdysozoa</taxon>
        <taxon>Arthropoda</taxon>
        <taxon>Crustacea</taxon>
        <taxon>Multicrustacea</taxon>
        <taxon>Malacostraca</taxon>
        <taxon>Eumalacostraca</taxon>
        <taxon>Eucarida</taxon>
        <taxon>Decapoda</taxon>
        <taxon>Pleocyemata</taxon>
        <taxon>Brachyura</taxon>
        <taxon>Eubrachyura</taxon>
        <taxon>Portunoidea</taxon>
        <taxon>Portunidae</taxon>
        <taxon>Portuninae</taxon>
        <taxon>Portunus</taxon>
    </lineage>
</organism>
<name>A0A5B7JVL5_PORTR</name>
<proteinExistence type="predicted"/>